<dbReference type="RefSeq" id="WP_065169487.1">
    <property type="nucleotide sequence ID" value="NZ_CP021427.1"/>
</dbReference>
<reference evidence="1 2" key="1">
    <citation type="submission" date="2017-05" db="EMBL/GenBank/DDBJ databases">
        <authorList>
            <person name="Oh N.-S."/>
        </authorList>
    </citation>
    <scope>NUCLEOTIDE SEQUENCE [LARGE SCALE GENOMIC DNA]</scope>
    <source>
        <strain evidence="1 2">4M13</strain>
    </source>
</reference>
<evidence type="ECO:0000313" key="2">
    <source>
        <dbReference type="Proteomes" id="UP000195798"/>
    </source>
</evidence>
<accession>A0AB33CEI5</accession>
<name>A0AB33CEI5_LACGS</name>
<sequence>MNKILFIKHGKNLDENNGGLYAYCAETNQNSISFPLTVNYQDKQYTYTKGQLETVLILIHSQNKVILWQNGKGFGEIDLNQQEDLSNFINSFNYIFQEEQPCK</sequence>
<evidence type="ECO:0000313" key="1">
    <source>
        <dbReference type="EMBL" id="ART97560.1"/>
    </source>
</evidence>
<proteinExistence type="predicted"/>
<dbReference type="Proteomes" id="UP000195798">
    <property type="component" value="Chromosome"/>
</dbReference>
<dbReference type="AlphaFoldDB" id="A0AB33CEI5"/>
<dbReference type="EMBL" id="CP021427">
    <property type="protein sequence ID" value="ART97560.1"/>
    <property type="molecule type" value="Genomic_DNA"/>
</dbReference>
<organism evidence="1 2">
    <name type="scientific">Lactobacillus gasseri</name>
    <dbReference type="NCBI Taxonomy" id="1596"/>
    <lineage>
        <taxon>Bacteria</taxon>
        <taxon>Bacillati</taxon>
        <taxon>Bacillota</taxon>
        <taxon>Bacilli</taxon>
        <taxon>Lactobacillales</taxon>
        <taxon>Lactobacillaceae</taxon>
        <taxon>Lactobacillus</taxon>
    </lineage>
</organism>
<protein>
    <submittedName>
        <fullName evidence="1">Uncharacterized protein</fullName>
    </submittedName>
</protein>
<gene>
    <name evidence="1" type="ORF">CCE30_00875</name>
</gene>